<sequence>MTITDKIQHALRLVCDPASRRRPPSPSSPNASGEQPERQNQKRTESLSDLCANCGKLDLYALLLTEKPSKELGPLSNYLEPDCPFCNLLSNAVQSQWGEGCSSARLVAEADQIPNAFIQSRSPISVKRDGVTEHPEPRLLLALDTSPPGYSENRRVIREVDRVKDRYIIAEIESVSGGHGSTDTNSRAPSLIPRRAVDADIDYEMVRQWLRDCKQHAHTARALEQMDREKFDTELFGAREGFRLIDVQDECLVLKNQPCAFAALSYVWGRLPTILRPCGKTEDVPILLTTKNNLERLSNPGGLSKTSIEAMHGVRLPQTVTDAMEFSRRIGMRYLWIDTLCIVQDDKEDKGYLIQAMDNVYDIASVTYIAVSGTNADAGLSGVGPRRGRPINAVTIVDEGNEIHLSLVPPTLNDEVRSSVWNTRGWTFQEQALSQRCLYFTDNEVYFNCIQLQWREAYALEPLSEDHDLTVRTGPPWWNRKLRKDPDPTPYRYLGDLTGTLTIKDYQAAVQDYGRKTLTFPEDVLHAFEGVFNRFSKGVSRSKLSLEQTQGIPTDYLYQAMLWFPSEETRRRVCEDTDISFSFWSWASWDGPIEFVFADSLWLSRNISQAPMKKKQMHVLTPYWHYGDSARKFWTDEMWKAACEGAEDAAVTEQCHRFLSYAQDKLGIDMEILRDHGASLELPELQVGELGFVGACIQATGVMLERKTEASPICSLKIGPHKGEFRFDDAQSTQFDELVAIVASDTITDPPDTQSIFLGLRTQKGVSRRVGVGWVYYDKGDASFPHWQYRFLKLA</sequence>
<evidence type="ECO:0000256" key="1">
    <source>
        <dbReference type="SAM" id="MobiDB-lite"/>
    </source>
</evidence>
<dbReference type="RefSeq" id="XP_046119725.1">
    <property type="nucleotide sequence ID" value="XM_046261104.1"/>
</dbReference>
<dbReference type="Proteomes" id="UP000887229">
    <property type="component" value="Unassembled WGS sequence"/>
</dbReference>
<comment type="caution">
    <text evidence="3">The sequence shown here is derived from an EMBL/GenBank/DDBJ whole genome shotgun (WGS) entry which is preliminary data.</text>
</comment>
<dbReference type="PANTHER" id="PTHR33112:SF12">
    <property type="entry name" value="HETEROKARYON INCOMPATIBILITY DOMAIN-CONTAINING PROTEIN"/>
    <property type="match status" value="1"/>
</dbReference>
<dbReference type="InterPro" id="IPR010730">
    <property type="entry name" value="HET"/>
</dbReference>
<protein>
    <submittedName>
        <fullName evidence="3">Heterokaryon incompatibility protein-domain-containing protein</fullName>
    </submittedName>
</protein>
<dbReference type="PANTHER" id="PTHR33112">
    <property type="entry name" value="DOMAIN PROTEIN, PUTATIVE-RELATED"/>
    <property type="match status" value="1"/>
</dbReference>
<dbReference type="AlphaFoldDB" id="A0A9P7ZQ61"/>
<feature type="compositionally biased region" description="Basic and acidic residues" evidence="1">
    <location>
        <begin position="35"/>
        <end position="45"/>
    </location>
</feature>
<dbReference type="EMBL" id="MU251250">
    <property type="protein sequence ID" value="KAG9255801.1"/>
    <property type="molecule type" value="Genomic_DNA"/>
</dbReference>
<evidence type="ECO:0000313" key="4">
    <source>
        <dbReference type="Proteomes" id="UP000887229"/>
    </source>
</evidence>
<feature type="domain" description="Heterokaryon incompatibility" evidence="2">
    <location>
        <begin position="261"/>
        <end position="430"/>
    </location>
</feature>
<accession>A0A9P7ZQ61</accession>
<reference evidence="3" key="1">
    <citation type="journal article" date="2021" name="IMA Fungus">
        <title>Genomic characterization of three marine fungi, including Emericellopsis atlantica sp. nov. with signatures of a generalist lifestyle and marine biomass degradation.</title>
        <authorList>
            <person name="Hagestad O.C."/>
            <person name="Hou L."/>
            <person name="Andersen J.H."/>
            <person name="Hansen E.H."/>
            <person name="Altermark B."/>
            <person name="Li C."/>
            <person name="Kuhnert E."/>
            <person name="Cox R.J."/>
            <person name="Crous P.W."/>
            <person name="Spatafora J.W."/>
            <person name="Lail K."/>
            <person name="Amirebrahimi M."/>
            <person name="Lipzen A."/>
            <person name="Pangilinan J."/>
            <person name="Andreopoulos W."/>
            <person name="Hayes R.D."/>
            <person name="Ng V."/>
            <person name="Grigoriev I.V."/>
            <person name="Jackson S.A."/>
            <person name="Sutton T.D.S."/>
            <person name="Dobson A.D.W."/>
            <person name="Rama T."/>
        </authorList>
    </citation>
    <scope>NUCLEOTIDE SEQUENCE</scope>
    <source>
        <strain evidence="3">TS7</strain>
    </source>
</reference>
<gene>
    <name evidence="3" type="ORF">F5Z01DRAFT_619723</name>
</gene>
<dbReference type="GeneID" id="70292007"/>
<dbReference type="Pfam" id="PF06985">
    <property type="entry name" value="HET"/>
    <property type="match status" value="1"/>
</dbReference>
<dbReference type="OrthoDB" id="5135333at2759"/>
<name>A0A9P7ZQ61_9HYPO</name>
<evidence type="ECO:0000313" key="3">
    <source>
        <dbReference type="EMBL" id="KAG9255801.1"/>
    </source>
</evidence>
<feature type="region of interest" description="Disordered" evidence="1">
    <location>
        <begin position="16"/>
        <end position="45"/>
    </location>
</feature>
<evidence type="ECO:0000259" key="2">
    <source>
        <dbReference type="Pfam" id="PF06985"/>
    </source>
</evidence>
<keyword evidence="4" id="KW-1185">Reference proteome</keyword>
<proteinExistence type="predicted"/>
<organism evidence="3 4">
    <name type="scientific">Emericellopsis atlantica</name>
    <dbReference type="NCBI Taxonomy" id="2614577"/>
    <lineage>
        <taxon>Eukaryota</taxon>
        <taxon>Fungi</taxon>
        <taxon>Dikarya</taxon>
        <taxon>Ascomycota</taxon>
        <taxon>Pezizomycotina</taxon>
        <taxon>Sordariomycetes</taxon>
        <taxon>Hypocreomycetidae</taxon>
        <taxon>Hypocreales</taxon>
        <taxon>Bionectriaceae</taxon>
        <taxon>Emericellopsis</taxon>
    </lineage>
</organism>